<keyword evidence="2" id="KW-1185">Reference proteome</keyword>
<dbReference type="Proteomes" id="UP000596742">
    <property type="component" value="Unassembled WGS sequence"/>
</dbReference>
<organism evidence="1 2">
    <name type="scientific">Mytilus galloprovincialis</name>
    <name type="common">Mediterranean mussel</name>
    <dbReference type="NCBI Taxonomy" id="29158"/>
    <lineage>
        <taxon>Eukaryota</taxon>
        <taxon>Metazoa</taxon>
        <taxon>Spiralia</taxon>
        <taxon>Lophotrochozoa</taxon>
        <taxon>Mollusca</taxon>
        <taxon>Bivalvia</taxon>
        <taxon>Autobranchia</taxon>
        <taxon>Pteriomorphia</taxon>
        <taxon>Mytilida</taxon>
        <taxon>Mytiloidea</taxon>
        <taxon>Mytilidae</taxon>
        <taxon>Mytilinae</taxon>
        <taxon>Mytilus</taxon>
    </lineage>
</organism>
<evidence type="ECO:0000313" key="1">
    <source>
        <dbReference type="EMBL" id="VDI14055.1"/>
    </source>
</evidence>
<dbReference type="EMBL" id="UYJE01002827">
    <property type="protein sequence ID" value="VDI14055.1"/>
    <property type="molecule type" value="Genomic_DNA"/>
</dbReference>
<evidence type="ECO:0000313" key="2">
    <source>
        <dbReference type="Proteomes" id="UP000596742"/>
    </source>
</evidence>
<dbReference type="AlphaFoldDB" id="A0A8B6D2V4"/>
<reference evidence="1" key="1">
    <citation type="submission" date="2018-11" db="EMBL/GenBank/DDBJ databases">
        <authorList>
            <person name="Alioto T."/>
            <person name="Alioto T."/>
        </authorList>
    </citation>
    <scope>NUCLEOTIDE SEQUENCE</scope>
</reference>
<comment type="caution">
    <text evidence="1">The sequence shown here is derived from an EMBL/GenBank/DDBJ whole genome shotgun (WGS) entry which is preliminary data.</text>
</comment>
<accession>A0A8B6D2V4</accession>
<sequence length="71" mass="8129">MGYTLISSSVDTLSDFLSRRKLIQSVFKKNASLRKFKYKFGSLKCFMRSMIKSTEKTLKSTALIIVRSIAK</sequence>
<proteinExistence type="predicted"/>
<protein>
    <submittedName>
        <fullName evidence="1">Uncharacterized protein</fullName>
    </submittedName>
</protein>
<gene>
    <name evidence="1" type="ORF">MGAL_10B047440</name>
</gene>
<name>A0A8B6D2V4_MYTGA</name>